<evidence type="ECO:0000313" key="2">
    <source>
        <dbReference type="Proteomes" id="UP000054978"/>
    </source>
</evidence>
<name>A0A157ZL71_9BURK</name>
<dbReference type="Proteomes" id="UP000054978">
    <property type="component" value="Unassembled WGS sequence"/>
</dbReference>
<dbReference type="OrthoDB" id="9006727at2"/>
<keyword evidence="2" id="KW-1185">Reference proteome</keyword>
<reference evidence="1" key="1">
    <citation type="submission" date="2016-01" db="EMBL/GenBank/DDBJ databases">
        <authorList>
            <person name="Peeters C."/>
        </authorList>
    </citation>
    <scope>NUCLEOTIDE SEQUENCE [LARGE SCALE GENOMIC DNA]</scope>
    <source>
        <strain evidence="1">LMG 29326</strain>
    </source>
</reference>
<dbReference type="RefSeq" id="WP_087042878.1">
    <property type="nucleotide sequence ID" value="NZ_FCOB02000003.1"/>
</dbReference>
<evidence type="ECO:0000313" key="1">
    <source>
        <dbReference type="EMBL" id="SAK46270.1"/>
    </source>
</evidence>
<protein>
    <submittedName>
        <fullName evidence="1">Uncharacterized protein</fullName>
    </submittedName>
</protein>
<comment type="caution">
    <text evidence="1">The sequence shown here is derived from an EMBL/GenBank/DDBJ whole genome shotgun (WGS) entry which is preliminary data.</text>
</comment>
<dbReference type="AlphaFoldDB" id="A0A157ZL71"/>
<sequence>METELSRRLAKALWRCASHGQVLTYQRFHALCDKGVPLPQRYAALESAVETLGDVRDIDYGVLMALDSGLPGAEFFQRYLRHRHSDYVMQMGDPKYHRQTLARKRTLVARERDRVYEHARVIGEERAKQAA</sequence>
<proteinExistence type="predicted"/>
<dbReference type="EMBL" id="FCOB02000003">
    <property type="protein sequence ID" value="SAK46270.1"/>
    <property type="molecule type" value="Genomic_DNA"/>
</dbReference>
<organism evidence="1 2">
    <name type="scientific">Caballeronia ptereochthonis</name>
    <dbReference type="NCBI Taxonomy" id="1777144"/>
    <lineage>
        <taxon>Bacteria</taxon>
        <taxon>Pseudomonadati</taxon>
        <taxon>Pseudomonadota</taxon>
        <taxon>Betaproteobacteria</taxon>
        <taxon>Burkholderiales</taxon>
        <taxon>Burkholderiaceae</taxon>
        <taxon>Caballeronia</taxon>
    </lineage>
</organism>
<gene>
    <name evidence="1" type="ORF">AWB83_00695</name>
</gene>
<accession>A0A157ZL71</accession>